<protein>
    <recommendedName>
        <fullName evidence="3">Helix-turn-helix conjugative transposon-like domain-containing protein</fullName>
    </recommendedName>
</protein>
<evidence type="ECO:0000313" key="1">
    <source>
        <dbReference type="EMBL" id="MBT1446246.1"/>
    </source>
</evidence>
<sequence>MNLLPAPLVFKVQTQPTQGGDLQQQAQLELWVLEAQAGNIAAFEKLYQHFTPQVSAYRHKRTSKYSLAFFFIQQVLDKALANK</sequence>
<organism evidence="1 2">
    <name type="scientific">Shewanella jiangmenensis</name>
    <dbReference type="NCBI Taxonomy" id="2837387"/>
    <lineage>
        <taxon>Bacteria</taxon>
        <taxon>Pseudomonadati</taxon>
        <taxon>Pseudomonadota</taxon>
        <taxon>Gammaproteobacteria</taxon>
        <taxon>Alteromonadales</taxon>
        <taxon>Shewanellaceae</taxon>
        <taxon>Shewanella</taxon>
    </lineage>
</organism>
<accession>A0ABS5V939</accession>
<evidence type="ECO:0000313" key="2">
    <source>
        <dbReference type="Proteomes" id="UP001195903"/>
    </source>
</evidence>
<reference evidence="1 2" key="1">
    <citation type="submission" date="2021-05" db="EMBL/GenBank/DDBJ databases">
        <title>Shewanella sp. JM162201.</title>
        <authorList>
            <person name="Xu S."/>
            <person name="Li A."/>
        </authorList>
    </citation>
    <scope>NUCLEOTIDE SEQUENCE [LARGE SCALE GENOMIC DNA]</scope>
    <source>
        <strain evidence="1 2">JM162201</strain>
    </source>
</reference>
<dbReference type="InterPro" id="IPR013325">
    <property type="entry name" value="RNA_pol_sigma_r2"/>
</dbReference>
<dbReference type="RefSeq" id="WP_214508446.1">
    <property type="nucleotide sequence ID" value="NZ_JAHEPS010000009.1"/>
</dbReference>
<gene>
    <name evidence="1" type="ORF">KJI95_17250</name>
</gene>
<dbReference type="Proteomes" id="UP001195903">
    <property type="component" value="Unassembled WGS sequence"/>
</dbReference>
<name>A0ABS5V939_9GAMM</name>
<dbReference type="EMBL" id="JAHEPS010000009">
    <property type="protein sequence ID" value="MBT1446246.1"/>
    <property type="molecule type" value="Genomic_DNA"/>
</dbReference>
<dbReference type="SUPFAM" id="SSF88946">
    <property type="entry name" value="Sigma2 domain of RNA polymerase sigma factors"/>
    <property type="match status" value="1"/>
</dbReference>
<evidence type="ECO:0008006" key="3">
    <source>
        <dbReference type="Google" id="ProtNLM"/>
    </source>
</evidence>
<comment type="caution">
    <text evidence="1">The sequence shown here is derived from an EMBL/GenBank/DDBJ whole genome shotgun (WGS) entry which is preliminary data.</text>
</comment>
<proteinExistence type="predicted"/>
<keyword evidence="2" id="KW-1185">Reference proteome</keyword>